<dbReference type="PANTHER" id="PTHR11690">
    <property type="entry name" value="AMILORIDE-SENSITIVE SODIUM CHANNEL-RELATED"/>
    <property type="match status" value="1"/>
</dbReference>
<evidence type="ECO:0000256" key="7">
    <source>
        <dbReference type="ARBA" id="ARBA00023053"/>
    </source>
</evidence>
<evidence type="ECO:0000256" key="9">
    <source>
        <dbReference type="ARBA" id="ARBA00023136"/>
    </source>
</evidence>
<dbReference type="PRINTS" id="PR01078">
    <property type="entry name" value="AMINACHANNEL"/>
</dbReference>
<feature type="compositionally biased region" description="Basic and acidic residues" evidence="14">
    <location>
        <begin position="484"/>
        <end position="495"/>
    </location>
</feature>
<evidence type="ECO:0000256" key="2">
    <source>
        <dbReference type="ARBA" id="ARBA00007193"/>
    </source>
</evidence>
<accession>A0A4V6I8R3</accession>
<comment type="caution">
    <text evidence="15">The sequence shown here is derived from an EMBL/GenBank/DDBJ whole genome shotgun (WGS) entry which is preliminary data.</text>
</comment>
<evidence type="ECO:0000313" key="15">
    <source>
        <dbReference type="EMBL" id="TMS39213.1"/>
    </source>
</evidence>
<reference evidence="15 16" key="2">
    <citation type="journal article" date="2019" name="G3 (Bethesda)">
        <title>Hybrid Assembly of the Genome of the Entomopathogenic Nematode Steinernema carpocapsae Identifies the X-Chromosome.</title>
        <authorList>
            <person name="Serra L."/>
            <person name="Macchietto M."/>
            <person name="Macias-Munoz A."/>
            <person name="McGill C.J."/>
            <person name="Rodriguez I.M."/>
            <person name="Rodriguez B."/>
            <person name="Murad R."/>
            <person name="Mortazavi A."/>
        </authorList>
    </citation>
    <scope>NUCLEOTIDE SEQUENCE [LARGE SCALE GENOMIC DNA]</scope>
    <source>
        <strain evidence="15 16">ALL</strain>
    </source>
</reference>
<sequence length="495" mass="57021">MGTPTKSDMNIVFNESMTMPNITFCMSRPQAMSHFKLNASEPTEQWDMIIQDNLMNMTDHDSFLKQPWDYRMVFEAYDVVATLNSVERETTPHGAARAILRYQSNPRFGLKRKMILMWLNVIQDRGVTFAEFTQKTGQETLRRSMQRFQRTTYNEDLVIRTRVHISWISTVQFCYQPMFDQDNFPSIEDQGNFFTMMLSHNAQNLPDHVECMTVDVHGRPSQLSRFIEGKGRARDGFNDELCLSMHHDVTVEVRALYTMLPNNDEGTACKNVEEGQDTEFDCRSRCRMEMIRDICNCTPPTLSYLVDKEVFEKYPLCNYTMCAPDVQNGTFSDEECANTCLKDCRQIRYDLKLDQKGKSVRPDLTLVNINWGSFEYLTLEQSYVYTTASFIAALGGSIGMWLGLSILSLIQGVSYLWEYTTDAVKERLKKDEVHPRQRKASIISQLGDRKLSENPFGNEMAANPFENPFGSNETIDKAGNGIPMKEKEMTKINLD</sequence>
<proteinExistence type="inferred from homology"/>
<dbReference type="GO" id="GO:0015280">
    <property type="term" value="F:ligand-gated sodium channel activity"/>
    <property type="evidence" value="ECO:0007669"/>
    <property type="project" value="TreeGrafter"/>
</dbReference>
<dbReference type="EMBL" id="CM016762">
    <property type="protein sequence ID" value="TMS39213.1"/>
    <property type="molecule type" value="Genomic_DNA"/>
</dbReference>
<comment type="subcellular location">
    <subcellularLocation>
        <location evidence="1">Membrane</location>
        <topology evidence="1">Multi-pass membrane protein</topology>
    </subcellularLocation>
</comment>
<evidence type="ECO:0008006" key="17">
    <source>
        <dbReference type="Google" id="ProtNLM"/>
    </source>
</evidence>
<evidence type="ECO:0000256" key="14">
    <source>
        <dbReference type="SAM" id="MobiDB-lite"/>
    </source>
</evidence>
<keyword evidence="16" id="KW-1185">Reference proteome</keyword>
<dbReference type="Gene3D" id="1.10.287.770">
    <property type="entry name" value="YojJ-like"/>
    <property type="match status" value="1"/>
</dbReference>
<dbReference type="PANTHER" id="PTHR11690:SF227">
    <property type="entry name" value="AMILORIDE-SENSITIVE SODIUM CHANNEL"/>
    <property type="match status" value="1"/>
</dbReference>
<keyword evidence="7" id="KW-0915">Sodium</keyword>
<keyword evidence="6" id="KW-1133">Transmembrane helix</keyword>
<reference evidence="15 16" key="1">
    <citation type="journal article" date="2015" name="Genome Biol.">
        <title>Comparative genomics of Steinernema reveals deeply conserved gene regulatory networks.</title>
        <authorList>
            <person name="Dillman A.R."/>
            <person name="Macchietto M."/>
            <person name="Porter C.F."/>
            <person name="Rogers A."/>
            <person name="Williams B."/>
            <person name="Antoshechkin I."/>
            <person name="Lee M.M."/>
            <person name="Goodwin Z."/>
            <person name="Lu X."/>
            <person name="Lewis E.E."/>
            <person name="Goodrich-Blair H."/>
            <person name="Stock S.P."/>
            <person name="Adams B.J."/>
            <person name="Sternberg P.W."/>
            <person name="Mortazavi A."/>
        </authorList>
    </citation>
    <scope>NUCLEOTIDE SEQUENCE [LARGE SCALE GENOMIC DNA]</scope>
    <source>
        <strain evidence="15 16">ALL</strain>
    </source>
</reference>
<dbReference type="OrthoDB" id="6502088at2759"/>
<organism evidence="15 16">
    <name type="scientific">Steinernema carpocapsae</name>
    <name type="common">Entomopathogenic nematode</name>
    <dbReference type="NCBI Taxonomy" id="34508"/>
    <lineage>
        <taxon>Eukaryota</taxon>
        <taxon>Metazoa</taxon>
        <taxon>Ecdysozoa</taxon>
        <taxon>Nematoda</taxon>
        <taxon>Chromadorea</taxon>
        <taxon>Rhabditida</taxon>
        <taxon>Tylenchina</taxon>
        <taxon>Panagrolaimomorpha</taxon>
        <taxon>Strongyloidoidea</taxon>
        <taxon>Steinernematidae</taxon>
        <taxon>Steinernema</taxon>
    </lineage>
</organism>
<evidence type="ECO:0000256" key="6">
    <source>
        <dbReference type="ARBA" id="ARBA00022989"/>
    </source>
</evidence>
<dbReference type="Pfam" id="PF00858">
    <property type="entry name" value="ASC"/>
    <property type="match status" value="1"/>
</dbReference>
<evidence type="ECO:0000256" key="8">
    <source>
        <dbReference type="ARBA" id="ARBA00023065"/>
    </source>
</evidence>
<protein>
    <recommendedName>
        <fullName evidence="17">Amiloride-sensitive sodium channel</fullName>
    </recommendedName>
</protein>
<keyword evidence="10" id="KW-0325">Glycoprotein</keyword>
<keyword evidence="9" id="KW-0472">Membrane</keyword>
<evidence type="ECO:0000256" key="5">
    <source>
        <dbReference type="ARBA" id="ARBA00022692"/>
    </source>
</evidence>
<keyword evidence="3 13" id="KW-0813">Transport</keyword>
<evidence type="ECO:0000256" key="13">
    <source>
        <dbReference type="RuleBase" id="RU000679"/>
    </source>
</evidence>
<name>A0A4V6I8R3_STECR</name>
<evidence type="ECO:0000256" key="3">
    <source>
        <dbReference type="ARBA" id="ARBA00022448"/>
    </source>
</evidence>
<evidence type="ECO:0000256" key="11">
    <source>
        <dbReference type="ARBA" id="ARBA00023201"/>
    </source>
</evidence>
<keyword evidence="8 13" id="KW-0406">Ion transport</keyword>
<keyword evidence="12 13" id="KW-0407">Ion channel</keyword>
<evidence type="ECO:0000313" key="16">
    <source>
        <dbReference type="Proteomes" id="UP000298663"/>
    </source>
</evidence>
<keyword evidence="5 13" id="KW-0812">Transmembrane</keyword>
<evidence type="ECO:0000256" key="10">
    <source>
        <dbReference type="ARBA" id="ARBA00023180"/>
    </source>
</evidence>
<evidence type="ECO:0000256" key="4">
    <source>
        <dbReference type="ARBA" id="ARBA00022461"/>
    </source>
</evidence>
<evidence type="ECO:0000256" key="12">
    <source>
        <dbReference type="ARBA" id="ARBA00023303"/>
    </source>
</evidence>
<dbReference type="InterPro" id="IPR001873">
    <property type="entry name" value="ENaC"/>
</dbReference>
<dbReference type="GO" id="GO:0005886">
    <property type="term" value="C:plasma membrane"/>
    <property type="evidence" value="ECO:0007669"/>
    <property type="project" value="TreeGrafter"/>
</dbReference>
<feature type="region of interest" description="Disordered" evidence="14">
    <location>
        <begin position="467"/>
        <end position="495"/>
    </location>
</feature>
<dbReference type="EMBL" id="AZBU02000001">
    <property type="protein sequence ID" value="TMS39213.1"/>
    <property type="molecule type" value="Genomic_DNA"/>
</dbReference>
<keyword evidence="11 13" id="KW-0739">Sodium transport</keyword>
<gene>
    <name evidence="15" type="ORF">L596_005776</name>
</gene>
<dbReference type="Proteomes" id="UP000298663">
    <property type="component" value="Chromosome X"/>
</dbReference>
<keyword evidence="4 13" id="KW-0894">Sodium channel</keyword>
<evidence type="ECO:0000256" key="1">
    <source>
        <dbReference type="ARBA" id="ARBA00004141"/>
    </source>
</evidence>
<dbReference type="AlphaFoldDB" id="A0A4V6I8R3"/>
<comment type="similarity">
    <text evidence="2 13">Belongs to the amiloride-sensitive sodium channel (TC 1.A.6) family.</text>
</comment>